<feature type="region of interest" description="Disordered" evidence="1">
    <location>
        <begin position="86"/>
        <end position="106"/>
    </location>
</feature>
<feature type="region of interest" description="Disordered" evidence="1">
    <location>
        <begin position="256"/>
        <end position="276"/>
    </location>
</feature>
<name>A0ABR3V9K5_9PEZI</name>
<sequence length="382" mass="42357">MSVWQVLLSVQGMPDGPALERRNEQGLVQLERRAVSPVEHDARLGFLEMSYHRVPWHHLFATQDGQPSPPHEPWSPEMAAAGELKMGATQEGRQEDPGSASSRSPVISTLCRDPGWPVSCWPLVLPTPGRTEAPPCVARLWLLSTVEGARRRRPRLGRNRRRELLGVPRFFTTRSLRWMVVCAITSFRPQECHTIRTYMQNSRISSTHVIIVNTNENTDRELEGGVSTVAVSIQPSPPQPRLEFPEEHRFLRTGCPDDKEQIKGRGRGSVQEKKRAPFLVERSHSTTPWKRGSPQAAAALQASSWALQSETDEPGAFPELTASAHWLFWMAQARCTAAALLTKVLPFTAKGRSGLPESVTCGAAMPAMAPPACALLLPWPPC</sequence>
<dbReference type="Proteomes" id="UP001586593">
    <property type="component" value="Unassembled WGS sequence"/>
</dbReference>
<organism evidence="2 3">
    <name type="scientific">Phialemonium thermophilum</name>
    <dbReference type="NCBI Taxonomy" id="223376"/>
    <lineage>
        <taxon>Eukaryota</taxon>
        <taxon>Fungi</taxon>
        <taxon>Dikarya</taxon>
        <taxon>Ascomycota</taxon>
        <taxon>Pezizomycotina</taxon>
        <taxon>Sordariomycetes</taxon>
        <taxon>Sordariomycetidae</taxon>
        <taxon>Cephalothecales</taxon>
        <taxon>Cephalothecaceae</taxon>
        <taxon>Phialemonium</taxon>
    </lineage>
</organism>
<protein>
    <submittedName>
        <fullName evidence="2">Uncharacterized protein</fullName>
    </submittedName>
</protein>
<evidence type="ECO:0000313" key="3">
    <source>
        <dbReference type="Proteomes" id="UP001586593"/>
    </source>
</evidence>
<evidence type="ECO:0000313" key="2">
    <source>
        <dbReference type="EMBL" id="KAL1838232.1"/>
    </source>
</evidence>
<gene>
    <name evidence="2" type="ORF">VTK73DRAFT_4416</name>
</gene>
<keyword evidence="3" id="KW-1185">Reference proteome</keyword>
<reference evidence="2 3" key="1">
    <citation type="journal article" date="2024" name="Commun. Biol.">
        <title>Comparative genomic analysis of thermophilic fungi reveals convergent evolutionary adaptations and gene losses.</title>
        <authorList>
            <person name="Steindorff A.S."/>
            <person name="Aguilar-Pontes M.V."/>
            <person name="Robinson A.J."/>
            <person name="Andreopoulos B."/>
            <person name="LaButti K."/>
            <person name="Kuo A."/>
            <person name="Mondo S."/>
            <person name="Riley R."/>
            <person name="Otillar R."/>
            <person name="Haridas S."/>
            <person name="Lipzen A."/>
            <person name="Grimwood J."/>
            <person name="Schmutz J."/>
            <person name="Clum A."/>
            <person name="Reid I.D."/>
            <person name="Moisan M.C."/>
            <person name="Butler G."/>
            <person name="Nguyen T.T.M."/>
            <person name="Dewar K."/>
            <person name="Conant G."/>
            <person name="Drula E."/>
            <person name="Henrissat B."/>
            <person name="Hansel C."/>
            <person name="Singer S."/>
            <person name="Hutchinson M.I."/>
            <person name="de Vries R.P."/>
            <person name="Natvig D.O."/>
            <person name="Powell A.J."/>
            <person name="Tsang A."/>
            <person name="Grigoriev I.V."/>
        </authorList>
    </citation>
    <scope>NUCLEOTIDE SEQUENCE [LARGE SCALE GENOMIC DNA]</scope>
    <source>
        <strain evidence="2 3">ATCC 24622</strain>
    </source>
</reference>
<proteinExistence type="predicted"/>
<comment type="caution">
    <text evidence="2">The sequence shown here is derived from an EMBL/GenBank/DDBJ whole genome shotgun (WGS) entry which is preliminary data.</text>
</comment>
<accession>A0ABR3V9K5</accession>
<dbReference type="EMBL" id="JAZHXJ010002508">
    <property type="protein sequence ID" value="KAL1838232.1"/>
    <property type="molecule type" value="Genomic_DNA"/>
</dbReference>
<evidence type="ECO:0000256" key="1">
    <source>
        <dbReference type="SAM" id="MobiDB-lite"/>
    </source>
</evidence>